<dbReference type="PANTHER" id="PTHR16214">
    <property type="entry name" value="TRANSMEMBRANE PROTEIN 260"/>
    <property type="match status" value="1"/>
</dbReference>
<feature type="non-terminal residue" evidence="2">
    <location>
        <position position="317"/>
    </location>
</feature>
<feature type="transmembrane region" description="Helical" evidence="1">
    <location>
        <begin position="75"/>
        <end position="97"/>
    </location>
</feature>
<dbReference type="Pfam" id="PF11028">
    <property type="entry name" value="TMEM260-like"/>
    <property type="match status" value="1"/>
</dbReference>
<name>A0A381YX13_9ZZZZ</name>
<proteinExistence type="predicted"/>
<dbReference type="AlphaFoldDB" id="A0A381YX13"/>
<feature type="transmembrane region" description="Helical" evidence="1">
    <location>
        <begin position="12"/>
        <end position="36"/>
    </location>
</feature>
<gene>
    <name evidence="2" type="ORF">METZ01_LOCUS134422</name>
</gene>
<organism evidence="2">
    <name type="scientific">marine metagenome</name>
    <dbReference type="NCBI Taxonomy" id="408172"/>
    <lineage>
        <taxon>unclassified sequences</taxon>
        <taxon>metagenomes</taxon>
        <taxon>ecological metagenomes</taxon>
    </lineage>
</organism>
<dbReference type="InterPro" id="IPR021280">
    <property type="entry name" value="TMEM260-like"/>
</dbReference>
<feature type="transmembrane region" description="Helical" evidence="1">
    <location>
        <begin position="109"/>
        <end position="132"/>
    </location>
</feature>
<feature type="transmembrane region" description="Helical" evidence="1">
    <location>
        <begin position="144"/>
        <end position="162"/>
    </location>
</feature>
<feature type="transmembrane region" description="Helical" evidence="1">
    <location>
        <begin position="174"/>
        <end position="206"/>
    </location>
</feature>
<dbReference type="InterPro" id="IPR052724">
    <property type="entry name" value="GT117_domain-containing"/>
</dbReference>
<keyword evidence="1" id="KW-1133">Transmembrane helix</keyword>
<keyword evidence="1" id="KW-0812">Transmembrane</keyword>
<reference evidence="2" key="1">
    <citation type="submission" date="2018-05" db="EMBL/GenBank/DDBJ databases">
        <authorList>
            <person name="Lanie J.A."/>
            <person name="Ng W.-L."/>
            <person name="Kazmierczak K.M."/>
            <person name="Andrzejewski T.M."/>
            <person name="Davidsen T.M."/>
            <person name="Wayne K.J."/>
            <person name="Tettelin H."/>
            <person name="Glass J.I."/>
            <person name="Rusch D."/>
            <person name="Podicherti R."/>
            <person name="Tsui H.-C.T."/>
            <person name="Winkler M.E."/>
        </authorList>
    </citation>
    <scope>NUCLEOTIDE SEQUENCE</scope>
</reference>
<evidence type="ECO:0000256" key="1">
    <source>
        <dbReference type="SAM" id="Phobius"/>
    </source>
</evidence>
<protein>
    <recommendedName>
        <fullName evidence="3">DUF2723 domain-containing protein</fullName>
    </recommendedName>
</protein>
<accession>A0A381YX13</accession>
<feature type="transmembrane region" description="Helical" evidence="1">
    <location>
        <begin position="271"/>
        <end position="294"/>
    </location>
</feature>
<dbReference type="EMBL" id="UINC01019279">
    <property type="protein sequence ID" value="SVA81568.1"/>
    <property type="molecule type" value="Genomic_DNA"/>
</dbReference>
<sequence>MIQANYIRLHRVLAGSLFIFSFIIYFDTMAATVSYWDCGEFIAVSHTLGVPHPPGSPFFLLLGRIFSMLPINEDIAFRVNVISPLVSALAVMLLYLIIVKVVTHWRGQIITIGDGLVGFGGAAVGALTFAFTDSHWFNAVEAEVYAFSTFFTAIVVWLILLWSEKADDEDHDRYILIIAYMMGLATGLHLLNLLTLPFIALIIYFRKYRFEWSSFGILVGLTAIVFFIIHNGIIKGLPKMAAGQIGVTGTALLVIAVFAGMVWSVMNKNHIASVALTSVVLILIGYSTYTLIYIRSNQDPTIDENDPETVEAMISYL</sequence>
<evidence type="ECO:0008006" key="3">
    <source>
        <dbReference type="Google" id="ProtNLM"/>
    </source>
</evidence>
<feature type="transmembrane region" description="Helical" evidence="1">
    <location>
        <begin position="245"/>
        <end position="265"/>
    </location>
</feature>
<keyword evidence="1" id="KW-0472">Membrane</keyword>
<dbReference type="PANTHER" id="PTHR16214:SF3">
    <property type="entry name" value="TRANSMEMBRANE PROTEIN 260"/>
    <property type="match status" value="1"/>
</dbReference>
<feature type="transmembrane region" description="Helical" evidence="1">
    <location>
        <begin position="212"/>
        <end position="233"/>
    </location>
</feature>
<evidence type="ECO:0000313" key="2">
    <source>
        <dbReference type="EMBL" id="SVA81568.1"/>
    </source>
</evidence>